<comment type="catalytic activity">
    <reaction evidence="15">
        <text>L-seryl-[protein] + ATP = O-phospho-L-seryl-[protein] + ADP + H(+)</text>
        <dbReference type="Rhea" id="RHEA:17989"/>
        <dbReference type="Rhea" id="RHEA-COMP:9863"/>
        <dbReference type="Rhea" id="RHEA-COMP:11604"/>
        <dbReference type="ChEBI" id="CHEBI:15378"/>
        <dbReference type="ChEBI" id="CHEBI:29999"/>
        <dbReference type="ChEBI" id="CHEBI:30616"/>
        <dbReference type="ChEBI" id="CHEBI:83421"/>
        <dbReference type="ChEBI" id="CHEBI:456216"/>
        <dbReference type="EC" id="2.7.11.1"/>
    </reaction>
</comment>
<keyword evidence="11 18" id="KW-0472">Membrane</keyword>
<name>A0AAP0EDH5_9MAGN</name>
<evidence type="ECO:0000256" key="12">
    <source>
        <dbReference type="ARBA" id="ARBA00023157"/>
    </source>
</evidence>
<dbReference type="InterPro" id="IPR011009">
    <property type="entry name" value="Kinase-like_dom_sf"/>
</dbReference>
<keyword evidence="7 15" id="KW-0547">Nucleotide-binding</keyword>
<dbReference type="PROSITE" id="PS50011">
    <property type="entry name" value="PROTEIN_KINASE_DOM"/>
    <property type="match status" value="1"/>
</dbReference>
<comment type="similarity">
    <text evidence="15">Belongs to the protein kinase superfamily. Ser/Thr protein kinase family.</text>
</comment>
<dbReference type="CDD" id="cd01098">
    <property type="entry name" value="PAN_AP_plant"/>
    <property type="match status" value="1"/>
</dbReference>
<evidence type="ECO:0000256" key="10">
    <source>
        <dbReference type="ARBA" id="ARBA00022989"/>
    </source>
</evidence>
<keyword evidence="10 18" id="KW-1133">Transmembrane helix</keyword>
<dbReference type="InterPro" id="IPR000719">
    <property type="entry name" value="Prot_kinase_dom"/>
</dbReference>
<reference evidence="23 24" key="1">
    <citation type="submission" date="2024-01" db="EMBL/GenBank/DDBJ databases">
        <title>Genome assemblies of Stephania.</title>
        <authorList>
            <person name="Yang L."/>
        </authorList>
    </citation>
    <scope>NUCLEOTIDE SEQUENCE [LARGE SCALE GENOMIC DNA]</scope>
    <source>
        <strain evidence="23">JXDWG</strain>
        <tissue evidence="23">Leaf</tissue>
    </source>
</reference>
<dbReference type="PIRSF" id="PIRSF000641">
    <property type="entry name" value="SRK"/>
    <property type="match status" value="1"/>
</dbReference>
<feature type="domain" description="Protein kinase" evidence="20">
    <location>
        <begin position="516"/>
        <end position="801"/>
    </location>
</feature>
<feature type="signal peptide" evidence="19">
    <location>
        <begin position="1"/>
        <end position="21"/>
    </location>
</feature>
<dbReference type="AlphaFoldDB" id="A0AAP0EDH5"/>
<accession>A0AAP0EDH5</accession>
<feature type="domain" description="Bulb-type lectin" evidence="21">
    <location>
        <begin position="22"/>
        <end position="154"/>
    </location>
</feature>
<sequence length="833" mass="92929">MVSLITFLALHSFLISQLCHATDTIAHNNILIDGHTLVSNGGNYAMGFFSPGNSKLRYVGIWYNKIPEQTVVWVANRNTPINTSSLGVAKVDEQGNLGIFNGMNASTPVWSTNISIPISKHNNIGASSMFYKLLDTGNLVLYDGENKGDFLWQSFDYPTDTRLPGMKIGLNLKSGLTWLLTSWKSRDDPSTGDFTYSIDPTGSPELFIKKGSQKIWRSGPWNGQAFNGVPKMSRNIVLNYTFVNNPDEVYLIAISYNTSVFSRIYLDELGFARRSTWFEDTQKWSNIWSGPEDSCDNYGKCGVFGSCNSNNGQICSCLPGFEPKSQRDWDLKDGSQGCVRKRALSCGNGDGFLKFEKVKLPDTSNARVDMSLGVEECEIKCRNNCSCTGYSSAYIDGSGCLAWFGDLTDMRQFTEAGQDFFVRVDAIELENSMKDSKGSSFTKKKLVLLCVLIVAGLLIFIFIFAFFYLIKKTKRRALTPWERDESSSSKFNEEANATFELPVFDLDTLMVATKNFSIANKLGSGGFGSVYKGRLPDGREIAVKRLSMSSGQGVNEFKNEVALIAKLQHRNLVQIIGCCVEKEEKMLIYEYMPNKSLDILLFEQTGSTLLDWNMRREIIFGIARGLLYLHQDSRLRIIHGDLKASNILLDEEMNPKISDFGTAKIFGGNQTQANTNRVIGTYGYMSPEYAMDGLFSMKSDVFSFGVLLLEIISGKKNNGYYHEDPSMNLIKHAWELWKDDRPFELVDHSMVNSFPEHEVAKFIQVGILCVQEKAKDRPTMSSVIFMLGNEATIPIPKQPAFVLTSKPNTLNASTMGTSSCSLSEISTGTVEGR</sequence>
<dbReference type="Pfam" id="PF01453">
    <property type="entry name" value="B_lectin"/>
    <property type="match status" value="1"/>
</dbReference>
<comment type="caution">
    <text evidence="23">The sequence shown here is derived from an EMBL/GenBank/DDBJ whole genome shotgun (WGS) entry which is preliminary data.</text>
</comment>
<dbReference type="EMBL" id="JBBNAG010000012">
    <property type="protein sequence ID" value="KAK9089542.1"/>
    <property type="molecule type" value="Genomic_DNA"/>
</dbReference>
<dbReference type="InterPro" id="IPR001245">
    <property type="entry name" value="Ser-Thr/Tyr_kinase_cat_dom"/>
</dbReference>
<feature type="region of interest" description="Disordered" evidence="17">
    <location>
        <begin position="814"/>
        <end position="833"/>
    </location>
</feature>
<evidence type="ECO:0000256" key="19">
    <source>
        <dbReference type="SAM" id="SignalP"/>
    </source>
</evidence>
<dbReference type="GO" id="GO:0004674">
    <property type="term" value="F:protein serine/threonine kinase activity"/>
    <property type="evidence" value="ECO:0007669"/>
    <property type="project" value="UniProtKB-KW"/>
</dbReference>
<dbReference type="Pfam" id="PF00954">
    <property type="entry name" value="S_locus_glycop"/>
    <property type="match status" value="1"/>
</dbReference>
<dbReference type="PANTHER" id="PTHR27002:SF1095">
    <property type="entry name" value="G-TYPE LECTIN S-RECEPTOR-LIKE SERINE_THREONINE-PROTEIN KINASE RKS1"/>
    <property type="match status" value="1"/>
</dbReference>
<evidence type="ECO:0000256" key="5">
    <source>
        <dbReference type="ARBA" id="ARBA00022692"/>
    </source>
</evidence>
<keyword evidence="13" id="KW-0675">Receptor</keyword>
<dbReference type="SMART" id="SM00220">
    <property type="entry name" value="S_TKc"/>
    <property type="match status" value="1"/>
</dbReference>
<dbReference type="InterPro" id="IPR001480">
    <property type="entry name" value="Bulb-type_lectin_dom"/>
</dbReference>
<dbReference type="EC" id="2.7.11.1" evidence="15"/>
<dbReference type="InterPro" id="IPR003609">
    <property type="entry name" value="Pan_app"/>
</dbReference>
<evidence type="ECO:0000256" key="3">
    <source>
        <dbReference type="ARBA" id="ARBA00022527"/>
    </source>
</evidence>
<dbReference type="InterPro" id="IPR008271">
    <property type="entry name" value="Ser/Thr_kinase_AS"/>
</dbReference>
<dbReference type="CDD" id="cd14066">
    <property type="entry name" value="STKc_IRAK"/>
    <property type="match status" value="1"/>
</dbReference>
<keyword evidence="8 15" id="KW-0418">Kinase</keyword>
<dbReference type="CDD" id="cd00054">
    <property type="entry name" value="EGF_CA"/>
    <property type="match status" value="1"/>
</dbReference>
<dbReference type="PROSITE" id="PS50927">
    <property type="entry name" value="BULB_LECTIN"/>
    <property type="match status" value="1"/>
</dbReference>
<dbReference type="Gene3D" id="1.10.510.10">
    <property type="entry name" value="Transferase(Phosphotransferase) domain 1"/>
    <property type="match status" value="1"/>
</dbReference>
<evidence type="ECO:0000259" key="21">
    <source>
        <dbReference type="PROSITE" id="PS50927"/>
    </source>
</evidence>
<feature type="chain" id="PRO_5042872109" description="Receptor-like serine/threonine-protein kinase" evidence="19">
    <location>
        <begin position="22"/>
        <end position="833"/>
    </location>
</feature>
<evidence type="ECO:0000256" key="11">
    <source>
        <dbReference type="ARBA" id="ARBA00023136"/>
    </source>
</evidence>
<keyword evidence="6 19" id="KW-0732">Signal</keyword>
<keyword evidence="5 18" id="KW-0812">Transmembrane</keyword>
<dbReference type="FunFam" id="1.10.510.10:FF:000060">
    <property type="entry name" value="G-type lectin S-receptor-like serine/threonine-protein kinase"/>
    <property type="match status" value="1"/>
</dbReference>
<dbReference type="SUPFAM" id="SSF56112">
    <property type="entry name" value="Protein kinase-like (PK-like)"/>
    <property type="match status" value="1"/>
</dbReference>
<evidence type="ECO:0000313" key="23">
    <source>
        <dbReference type="EMBL" id="KAK9089542.1"/>
    </source>
</evidence>
<evidence type="ECO:0000256" key="15">
    <source>
        <dbReference type="PIRNR" id="PIRNR000641"/>
    </source>
</evidence>
<evidence type="ECO:0000259" key="20">
    <source>
        <dbReference type="PROSITE" id="PS50011"/>
    </source>
</evidence>
<comment type="subcellular location">
    <subcellularLocation>
        <location evidence="1">Cell membrane</location>
        <topology evidence="1">Single-pass type I membrane protein</topology>
    </subcellularLocation>
</comment>
<dbReference type="Gene3D" id="2.90.10.10">
    <property type="entry name" value="Bulb-type lectin domain"/>
    <property type="match status" value="1"/>
</dbReference>
<feature type="binding site" evidence="16">
    <location>
        <position position="544"/>
    </location>
    <ligand>
        <name>ATP</name>
        <dbReference type="ChEBI" id="CHEBI:30616"/>
    </ligand>
</feature>
<dbReference type="GO" id="GO:0048544">
    <property type="term" value="P:recognition of pollen"/>
    <property type="evidence" value="ECO:0007669"/>
    <property type="project" value="InterPro"/>
</dbReference>
<evidence type="ECO:0000313" key="24">
    <source>
        <dbReference type="Proteomes" id="UP001419268"/>
    </source>
</evidence>
<keyword evidence="12" id="KW-1015">Disulfide bond</keyword>
<evidence type="ECO:0000256" key="1">
    <source>
        <dbReference type="ARBA" id="ARBA00004251"/>
    </source>
</evidence>
<evidence type="ECO:0000256" key="2">
    <source>
        <dbReference type="ARBA" id="ARBA00022475"/>
    </source>
</evidence>
<keyword evidence="14" id="KW-0325">Glycoprotein</keyword>
<dbReference type="Pfam" id="PF07714">
    <property type="entry name" value="PK_Tyr_Ser-Thr"/>
    <property type="match status" value="1"/>
</dbReference>
<dbReference type="Pfam" id="PF08276">
    <property type="entry name" value="PAN_2"/>
    <property type="match status" value="1"/>
</dbReference>
<evidence type="ECO:0000256" key="4">
    <source>
        <dbReference type="ARBA" id="ARBA00022679"/>
    </source>
</evidence>
<evidence type="ECO:0000259" key="22">
    <source>
        <dbReference type="PROSITE" id="PS50948"/>
    </source>
</evidence>
<dbReference type="Proteomes" id="UP001419268">
    <property type="component" value="Unassembled WGS sequence"/>
</dbReference>
<dbReference type="Gene3D" id="3.30.200.20">
    <property type="entry name" value="Phosphorylase Kinase, domain 1"/>
    <property type="match status" value="1"/>
</dbReference>
<keyword evidence="9 15" id="KW-0067">ATP-binding</keyword>
<evidence type="ECO:0000256" key="17">
    <source>
        <dbReference type="SAM" id="MobiDB-lite"/>
    </source>
</evidence>
<evidence type="ECO:0000256" key="13">
    <source>
        <dbReference type="ARBA" id="ARBA00023170"/>
    </source>
</evidence>
<keyword evidence="24" id="KW-1185">Reference proteome</keyword>
<dbReference type="PROSITE" id="PS00107">
    <property type="entry name" value="PROTEIN_KINASE_ATP"/>
    <property type="match status" value="1"/>
</dbReference>
<dbReference type="PROSITE" id="PS00108">
    <property type="entry name" value="PROTEIN_KINASE_ST"/>
    <property type="match status" value="1"/>
</dbReference>
<dbReference type="CDD" id="cd00028">
    <property type="entry name" value="B_lectin"/>
    <property type="match status" value="1"/>
</dbReference>
<keyword evidence="3 15" id="KW-0723">Serine/threonine-protein kinase</keyword>
<dbReference type="InterPro" id="IPR017441">
    <property type="entry name" value="Protein_kinase_ATP_BS"/>
</dbReference>
<evidence type="ECO:0000256" key="6">
    <source>
        <dbReference type="ARBA" id="ARBA00022729"/>
    </source>
</evidence>
<dbReference type="GO" id="GO:0005524">
    <property type="term" value="F:ATP binding"/>
    <property type="evidence" value="ECO:0007669"/>
    <property type="project" value="UniProtKB-UniRule"/>
</dbReference>
<proteinExistence type="inferred from homology"/>
<evidence type="ECO:0000256" key="16">
    <source>
        <dbReference type="PROSITE-ProRule" id="PRU10141"/>
    </source>
</evidence>
<organism evidence="23 24">
    <name type="scientific">Stephania cephalantha</name>
    <dbReference type="NCBI Taxonomy" id="152367"/>
    <lineage>
        <taxon>Eukaryota</taxon>
        <taxon>Viridiplantae</taxon>
        <taxon>Streptophyta</taxon>
        <taxon>Embryophyta</taxon>
        <taxon>Tracheophyta</taxon>
        <taxon>Spermatophyta</taxon>
        <taxon>Magnoliopsida</taxon>
        <taxon>Ranunculales</taxon>
        <taxon>Menispermaceae</taxon>
        <taxon>Menispermoideae</taxon>
        <taxon>Cissampelideae</taxon>
        <taxon>Stephania</taxon>
    </lineage>
</organism>
<feature type="transmembrane region" description="Helical" evidence="18">
    <location>
        <begin position="446"/>
        <end position="470"/>
    </location>
</feature>
<evidence type="ECO:0000256" key="7">
    <source>
        <dbReference type="ARBA" id="ARBA00022741"/>
    </source>
</evidence>
<dbReference type="InterPro" id="IPR000858">
    <property type="entry name" value="S_locus_glycoprot_dom"/>
</dbReference>
<evidence type="ECO:0000256" key="18">
    <source>
        <dbReference type="SAM" id="Phobius"/>
    </source>
</evidence>
<keyword evidence="4 15" id="KW-0808">Transferase</keyword>
<dbReference type="PANTHER" id="PTHR27002">
    <property type="entry name" value="RECEPTOR-LIKE SERINE/THREONINE-PROTEIN KINASE SD1-8"/>
    <property type="match status" value="1"/>
</dbReference>
<dbReference type="FunFam" id="3.30.200.20:FF:000330">
    <property type="entry name" value="G-type lectin S-receptor-like serine/threonine-protein kinase At4g03230"/>
    <property type="match status" value="1"/>
</dbReference>
<keyword evidence="2" id="KW-1003">Cell membrane</keyword>
<feature type="domain" description="Apple" evidence="22">
    <location>
        <begin position="346"/>
        <end position="425"/>
    </location>
</feature>
<comment type="catalytic activity">
    <reaction evidence="15">
        <text>L-threonyl-[protein] + ATP = O-phospho-L-threonyl-[protein] + ADP + H(+)</text>
        <dbReference type="Rhea" id="RHEA:46608"/>
        <dbReference type="Rhea" id="RHEA-COMP:11060"/>
        <dbReference type="Rhea" id="RHEA-COMP:11605"/>
        <dbReference type="ChEBI" id="CHEBI:15378"/>
        <dbReference type="ChEBI" id="CHEBI:30013"/>
        <dbReference type="ChEBI" id="CHEBI:30616"/>
        <dbReference type="ChEBI" id="CHEBI:61977"/>
        <dbReference type="ChEBI" id="CHEBI:456216"/>
        <dbReference type="EC" id="2.7.11.1"/>
    </reaction>
</comment>
<evidence type="ECO:0000256" key="9">
    <source>
        <dbReference type="ARBA" id="ARBA00022840"/>
    </source>
</evidence>
<evidence type="ECO:0000256" key="14">
    <source>
        <dbReference type="ARBA" id="ARBA00023180"/>
    </source>
</evidence>
<gene>
    <name evidence="23" type="ORF">Scep_028624</name>
</gene>
<protein>
    <recommendedName>
        <fullName evidence="15">Receptor-like serine/threonine-protein kinase</fullName>
        <ecNumber evidence="15">2.7.11.1</ecNumber>
    </recommendedName>
</protein>
<dbReference type="SUPFAM" id="SSF51110">
    <property type="entry name" value="alpha-D-mannose-specific plant lectins"/>
    <property type="match status" value="1"/>
</dbReference>
<dbReference type="PROSITE" id="PS50948">
    <property type="entry name" value="PAN"/>
    <property type="match status" value="1"/>
</dbReference>
<dbReference type="InterPro" id="IPR024171">
    <property type="entry name" value="SRK-like_kinase"/>
</dbReference>
<dbReference type="GO" id="GO:0005886">
    <property type="term" value="C:plasma membrane"/>
    <property type="evidence" value="ECO:0007669"/>
    <property type="project" value="UniProtKB-SubCell"/>
</dbReference>
<evidence type="ECO:0000256" key="8">
    <source>
        <dbReference type="ARBA" id="ARBA00022777"/>
    </source>
</evidence>
<dbReference type="SMART" id="SM00108">
    <property type="entry name" value="B_lectin"/>
    <property type="match status" value="1"/>
</dbReference>
<dbReference type="SMART" id="SM00473">
    <property type="entry name" value="PAN_AP"/>
    <property type="match status" value="1"/>
</dbReference>
<dbReference type="FunFam" id="2.90.10.10:FF:000005">
    <property type="entry name" value="G-type lectin S-receptor-like serine/threonine-protein kinase"/>
    <property type="match status" value="1"/>
</dbReference>
<dbReference type="InterPro" id="IPR036426">
    <property type="entry name" value="Bulb-type_lectin_dom_sf"/>
</dbReference>